<accession>A0A1B7MQH7</accession>
<dbReference type="GO" id="GO:0005634">
    <property type="term" value="C:nucleus"/>
    <property type="evidence" value="ECO:0007669"/>
    <property type="project" value="UniProtKB-SubCell"/>
</dbReference>
<dbReference type="OrthoDB" id="298344at2759"/>
<keyword evidence="13" id="KW-1185">Reference proteome</keyword>
<evidence type="ECO:0000256" key="3">
    <source>
        <dbReference type="ARBA" id="ARBA00022490"/>
    </source>
</evidence>
<feature type="region of interest" description="Disordered" evidence="10">
    <location>
        <begin position="302"/>
        <end position="329"/>
    </location>
</feature>
<evidence type="ECO:0000256" key="1">
    <source>
        <dbReference type="ARBA" id="ARBA00004123"/>
    </source>
</evidence>
<dbReference type="GO" id="GO:0006355">
    <property type="term" value="P:regulation of DNA-templated transcription"/>
    <property type="evidence" value="ECO:0007669"/>
    <property type="project" value="InterPro"/>
</dbReference>
<dbReference type="EMBL" id="KV448559">
    <property type="protein sequence ID" value="OAX34864.1"/>
    <property type="molecule type" value="Genomic_DNA"/>
</dbReference>
<feature type="region of interest" description="Disordered" evidence="10">
    <location>
        <begin position="605"/>
        <end position="644"/>
    </location>
</feature>
<keyword evidence="7" id="KW-0805">Transcription regulation</keyword>
<feature type="compositionally biased region" description="Polar residues" evidence="10">
    <location>
        <begin position="44"/>
        <end position="55"/>
    </location>
</feature>
<keyword evidence="9" id="KW-0539">Nucleus</keyword>
<proteinExistence type="predicted"/>
<feature type="compositionally biased region" description="Acidic residues" evidence="10">
    <location>
        <begin position="690"/>
        <end position="703"/>
    </location>
</feature>
<dbReference type="PANTHER" id="PTHR31169:SF8">
    <property type="entry name" value="ZINC-FINGER DOMAIN OF MONOAMINE-OXIDASE A REPRESSOR R1 PROTEIN"/>
    <property type="match status" value="1"/>
</dbReference>
<keyword evidence="4" id="KW-1017">Isopeptide bond</keyword>
<evidence type="ECO:0000313" key="13">
    <source>
        <dbReference type="Proteomes" id="UP000092154"/>
    </source>
</evidence>
<keyword evidence="5" id="KW-0597">Phosphoprotein</keyword>
<reference evidence="12 13" key="1">
    <citation type="submission" date="2016-06" db="EMBL/GenBank/DDBJ databases">
        <title>Comparative genomics of the ectomycorrhizal sister species Rhizopogon vinicolor and Rhizopogon vesiculosus (Basidiomycota: Boletales) reveals a divergence of the mating type B locus.</title>
        <authorList>
            <consortium name="DOE Joint Genome Institute"/>
            <person name="Mujic A.B."/>
            <person name="Kuo A."/>
            <person name="Tritt A."/>
            <person name="Lipzen A."/>
            <person name="Chen C."/>
            <person name="Johnson J."/>
            <person name="Sharma A."/>
            <person name="Barry K."/>
            <person name="Grigoriev I.V."/>
            <person name="Spatafora J.W."/>
        </authorList>
    </citation>
    <scope>NUCLEOTIDE SEQUENCE [LARGE SCALE GENOMIC DNA]</scope>
    <source>
        <strain evidence="12 13">AM-OR11-026</strain>
    </source>
</reference>
<keyword evidence="3" id="KW-0963">Cytoplasm</keyword>
<protein>
    <recommendedName>
        <fullName evidence="11">Zinc-finger domain-containing protein</fullName>
    </recommendedName>
</protein>
<dbReference type="GO" id="GO:0005737">
    <property type="term" value="C:cytoplasm"/>
    <property type="evidence" value="ECO:0007669"/>
    <property type="project" value="UniProtKB-SubCell"/>
</dbReference>
<evidence type="ECO:0000259" key="11">
    <source>
        <dbReference type="Pfam" id="PF10497"/>
    </source>
</evidence>
<dbReference type="PANTHER" id="PTHR31169">
    <property type="entry name" value="OS05G0300700 PROTEIN"/>
    <property type="match status" value="1"/>
</dbReference>
<feature type="region of interest" description="Disordered" evidence="10">
    <location>
        <begin position="1042"/>
        <end position="1064"/>
    </location>
</feature>
<gene>
    <name evidence="12" type="ORF">K503DRAFT_774087</name>
</gene>
<keyword evidence="8" id="KW-0804">Transcription</keyword>
<feature type="compositionally biased region" description="Low complexity" evidence="10">
    <location>
        <begin position="743"/>
        <end position="757"/>
    </location>
</feature>
<feature type="region of interest" description="Disordered" evidence="10">
    <location>
        <begin position="927"/>
        <end position="973"/>
    </location>
</feature>
<evidence type="ECO:0000313" key="12">
    <source>
        <dbReference type="EMBL" id="OAX34864.1"/>
    </source>
</evidence>
<feature type="region of interest" description="Disordered" evidence="10">
    <location>
        <begin position="1"/>
        <end position="62"/>
    </location>
</feature>
<evidence type="ECO:0000256" key="7">
    <source>
        <dbReference type="ARBA" id="ARBA00023015"/>
    </source>
</evidence>
<dbReference type="InterPro" id="IPR040221">
    <property type="entry name" value="CDCA7/CDA7L"/>
</dbReference>
<dbReference type="InParanoid" id="A0A1B7MQH7"/>
<feature type="region of interest" description="Disordered" evidence="10">
    <location>
        <begin position="131"/>
        <end position="151"/>
    </location>
</feature>
<evidence type="ECO:0000256" key="5">
    <source>
        <dbReference type="ARBA" id="ARBA00022553"/>
    </source>
</evidence>
<evidence type="ECO:0000256" key="6">
    <source>
        <dbReference type="ARBA" id="ARBA00022843"/>
    </source>
</evidence>
<evidence type="ECO:0000256" key="10">
    <source>
        <dbReference type="SAM" id="MobiDB-lite"/>
    </source>
</evidence>
<dbReference type="AlphaFoldDB" id="A0A1B7MQH7"/>
<organism evidence="12 13">
    <name type="scientific">Rhizopogon vinicolor AM-OR11-026</name>
    <dbReference type="NCBI Taxonomy" id="1314800"/>
    <lineage>
        <taxon>Eukaryota</taxon>
        <taxon>Fungi</taxon>
        <taxon>Dikarya</taxon>
        <taxon>Basidiomycota</taxon>
        <taxon>Agaricomycotina</taxon>
        <taxon>Agaricomycetes</taxon>
        <taxon>Agaricomycetidae</taxon>
        <taxon>Boletales</taxon>
        <taxon>Suillineae</taxon>
        <taxon>Rhizopogonaceae</taxon>
        <taxon>Rhizopogon</taxon>
    </lineage>
</organism>
<comment type="subcellular location">
    <subcellularLocation>
        <location evidence="2">Cytoplasm</location>
    </subcellularLocation>
    <subcellularLocation>
        <location evidence="1">Nucleus</location>
    </subcellularLocation>
</comment>
<feature type="region of interest" description="Disordered" evidence="10">
    <location>
        <begin position="657"/>
        <end position="779"/>
    </location>
</feature>
<dbReference type="Proteomes" id="UP000092154">
    <property type="component" value="Unassembled WGS sequence"/>
</dbReference>
<dbReference type="STRING" id="1314800.A0A1B7MQH7"/>
<evidence type="ECO:0000256" key="9">
    <source>
        <dbReference type="ARBA" id="ARBA00023242"/>
    </source>
</evidence>
<evidence type="ECO:0000256" key="2">
    <source>
        <dbReference type="ARBA" id="ARBA00004496"/>
    </source>
</evidence>
<feature type="compositionally biased region" description="Low complexity" evidence="10">
    <location>
        <begin position="10"/>
        <end position="19"/>
    </location>
</feature>
<dbReference type="CDD" id="cd00065">
    <property type="entry name" value="FYVE_like_SF"/>
    <property type="match status" value="1"/>
</dbReference>
<keyword evidence="6" id="KW-0832">Ubl conjugation</keyword>
<dbReference type="InterPro" id="IPR018866">
    <property type="entry name" value="Znf-4CXXC_R1"/>
</dbReference>
<feature type="domain" description="Zinc-finger" evidence="11">
    <location>
        <begin position="786"/>
        <end position="861"/>
    </location>
</feature>
<dbReference type="Pfam" id="PF10497">
    <property type="entry name" value="zf-4CXXC_R1"/>
    <property type="match status" value="1"/>
</dbReference>
<name>A0A1B7MQH7_9AGAM</name>
<sequence>MRGSTSWDGHSSISSSPSRPHSRKGILDNPRKLSKLQLTPAHASYSSTTRISSPQHSDEQDSDCYIIPHNYRKKPGPRVHMRASIAIERVSSIDTFPAAHPFHTSLFDPQMQGMNDPSATDDILTDKSYPSLQHTSHSVPASRSYVGSSSLRDCDAPILPRPKLLPSLDDVIEIDDDEEEDVRNDVIEISSDSDNVDHANNDEEMTVDHMLTKRVSISPEPSSSPVPSLPSSLDMTDFLFTPPPSRKRRRRVILDHVSVPPFPKGLTTTNYKPFSNVSSRVPQQGVEYPSVGDALAAAFAQNDRSPSPSLDWKGKGRARETTPTAPVTPKRKSKYFAEGVSTVPTTILNAHYPPIELEIPDFVPYFDTTWHRNTYWIERIRLKRYHTELQQGLPELVAQMKGLGGPGNEQEGGPILPRVFAPLFERRADIAASLAAQWEYAASPTHICKDKSTKISETQNIPSSSNYDPPSPVFANDDISVSHFTVLEESQPLDLSMEMDQYFNDFGNSPARTASNAYCSTSHLNSFLHDTTRLPPDVALGERDHVANGFLGIPPSPRHERNLPSPMQYTDPYPIDHSHTLDGSFEHVFPEDGTWSRLPDVLEQEAVSPAVSPPDSAGTIDPSLLGGNELPPKPSPSPTLPILKKKRTMGPIIYVRRPPGVSASQEAPAQGKARGNVQIKYRMSGSASPMDEDDVVPNEDHEDDAGRTAESVTAPPAHPGARPSLKIRIRRSGTRASSDGSFVPSQPSTSASPVVPSTPLPEIRRPKVQEPAPALEEKDDSGVLEKSCCHQCRNTTKRPKMQCSKRHPGPGRQTCRKLFCDRCILNRYPEHTFVRLSKTFVCPVCTNTCNCSACARRRGEEYISMRGGGFAGSRTKSGIVLVPDVDQPQDIQTTPEPPASAPQTMFWAHVYGLEGKRVGRAFIGDATATAPPKQPTKVHAPNGLSKSKLKLEPKPKPNPKLKPKPKLEAKPKEAKPRVFIGLPLCEWKVRTFRDLEPCASILPPVVEGESHVGKGKGKAVERPRVYIGDARWLHVPYARMPVSPSSPSSRASSPSPESELELDSDGSLTLLEDLEVMDWPQPDVGEAVTVTWESVCGRSVSVSGSGSASLSPEDLEKAIGFALATL</sequence>
<evidence type="ECO:0000256" key="8">
    <source>
        <dbReference type="ARBA" id="ARBA00023163"/>
    </source>
</evidence>
<feature type="compositionally biased region" description="Low complexity" evidence="10">
    <location>
        <begin position="1042"/>
        <end position="1057"/>
    </location>
</feature>
<evidence type="ECO:0000256" key="4">
    <source>
        <dbReference type="ARBA" id="ARBA00022499"/>
    </source>
</evidence>